<dbReference type="InterPro" id="IPR001650">
    <property type="entry name" value="Helicase_C-like"/>
</dbReference>
<dbReference type="InterPro" id="IPR000629">
    <property type="entry name" value="RNA-helicase_DEAD-box_CS"/>
</dbReference>
<keyword evidence="9" id="KW-0614">Plasmid</keyword>
<dbReference type="PANTHER" id="PTHR47959:SF1">
    <property type="entry name" value="ATP-DEPENDENT RNA HELICASE DBPA"/>
    <property type="match status" value="1"/>
</dbReference>
<dbReference type="GO" id="GO:0003676">
    <property type="term" value="F:nucleic acid binding"/>
    <property type="evidence" value="ECO:0007669"/>
    <property type="project" value="InterPro"/>
</dbReference>
<accession>C1D1V7</accession>
<dbReference type="NCBIfam" id="NF008744">
    <property type="entry name" value="PRK11776.1"/>
    <property type="match status" value="1"/>
</dbReference>
<dbReference type="Pfam" id="PF00270">
    <property type="entry name" value="DEAD"/>
    <property type="match status" value="1"/>
</dbReference>
<dbReference type="EMBL" id="CP001115">
    <property type="protein sequence ID" value="ACO47396.1"/>
    <property type="molecule type" value="Genomic_DNA"/>
</dbReference>
<dbReference type="PROSITE" id="PS51192">
    <property type="entry name" value="HELICASE_ATP_BIND_1"/>
    <property type="match status" value="1"/>
</dbReference>
<dbReference type="PANTHER" id="PTHR47959">
    <property type="entry name" value="ATP-DEPENDENT RNA HELICASE RHLE-RELATED"/>
    <property type="match status" value="1"/>
</dbReference>
<dbReference type="SMART" id="SM00487">
    <property type="entry name" value="DEXDc"/>
    <property type="match status" value="1"/>
</dbReference>
<reference evidence="9 10" key="1">
    <citation type="journal article" date="2009" name="PLoS Genet.">
        <title>Alliance of proteomics and genomics to unravel the specificities of Sahara bacterium Deinococcus deserti.</title>
        <authorList>
            <person name="de Groot A."/>
            <person name="Dulermo R."/>
            <person name="Ortet P."/>
            <person name="Blanchard L."/>
            <person name="Guerin P."/>
            <person name="Fernandez B."/>
            <person name="Vacherie B."/>
            <person name="Dossat C."/>
            <person name="Jolivet E."/>
            <person name="Siguier P."/>
            <person name="Chandler M."/>
            <person name="Barakat M."/>
            <person name="Dedieu A."/>
            <person name="Barbe V."/>
            <person name="Heulin T."/>
            <person name="Sommer S."/>
            <person name="Achouak W."/>
            <person name="Armengaud J."/>
        </authorList>
    </citation>
    <scope>NUCLEOTIDE SEQUENCE [LARGE SCALE GENOMIC DNA]</scope>
    <source>
        <strain evidence="10">DSM 17065 / CIP 109153 / LMG 22923 / VCD115</strain>
        <plasmid evidence="10">pDeide1</plasmid>
    </source>
</reference>
<evidence type="ECO:0000256" key="6">
    <source>
        <dbReference type="RuleBase" id="RU000492"/>
    </source>
</evidence>
<dbReference type="InterPro" id="IPR044742">
    <property type="entry name" value="DEAD/DEAH_RhlB"/>
</dbReference>
<feature type="domain" description="Helicase C-terminal" evidence="8">
    <location>
        <begin position="216"/>
        <end position="376"/>
    </location>
</feature>
<evidence type="ECO:0000256" key="2">
    <source>
        <dbReference type="ARBA" id="ARBA00022801"/>
    </source>
</evidence>
<evidence type="ECO:0000313" key="10">
    <source>
        <dbReference type="Proteomes" id="UP000002208"/>
    </source>
</evidence>
<evidence type="ECO:0000259" key="7">
    <source>
        <dbReference type="PROSITE" id="PS51192"/>
    </source>
</evidence>
<dbReference type="Pfam" id="PF03880">
    <property type="entry name" value="DbpA"/>
    <property type="match status" value="1"/>
</dbReference>
<dbReference type="InterPro" id="IPR012677">
    <property type="entry name" value="Nucleotide-bd_a/b_plait_sf"/>
</dbReference>
<dbReference type="InterPro" id="IPR014001">
    <property type="entry name" value="Helicase_ATP-bd"/>
</dbReference>
<dbReference type="GO" id="GO:0005829">
    <property type="term" value="C:cytosol"/>
    <property type="evidence" value="ECO:0007669"/>
    <property type="project" value="TreeGrafter"/>
</dbReference>
<evidence type="ECO:0000313" key="9">
    <source>
        <dbReference type="EMBL" id="ACO47396.1"/>
    </source>
</evidence>
<evidence type="ECO:0000256" key="3">
    <source>
        <dbReference type="ARBA" id="ARBA00022806"/>
    </source>
</evidence>
<keyword evidence="10" id="KW-1185">Reference proteome</keyword>
<dbReference type="GO" id="GO:0003724">
    <property type="term" value="F:RNA helicase activity"/>
    <property type="evidence" value="ECO:0007669"/>
    <property type="project" value="UniProtKB-ARBA"/>
</dbReference>
<dbReference type="Gene3D" id="3.30.70.330">
    <property type="match status" value="1"/>
</dbReference>
<dbReference type="InterPro" id="IPR050079">
    <property type="entry name" value="DEAD_box_RNA_helicase"/>
</dbReference>
<evidence type="ECO:0000256" key="4">
    <source>
        <dbReference type="ARBA" id="ARBA00022840"/>
    </source>
</evidence>
<dbReference type="RefSeq" id="WP_012694521.1">
    <property type="nucleotide sequence ID" value="NC_012527.1"/>
</dbReference>
<evidence type="ECO:0000256" key="1">
    <source>
        <dbReference type="ARBA" id="ARBA00022741"/>
    </source>
</evidence>
<organism evidence="9 10">
    <name type="scientific">Deinococcus deserti (strain DSM 17065 / CIP 109153 / LMG 22923 / VCD115)</name>
    <dbReference type="NCBI Taxonomy" id="546414"/>
    <lineage>
        <taxon>Bacteria</taxon>
        <taxon>Thermotogati</taxon>
        <taxon>Deinococcota</taxon>
        <taxon>Deinococci</taxon>
        <taxon>Deinococcales</taxon>
        <taxon>Deinococcaceae</taxon>
        <taxon>Deinococcus</taxon>
    </lineage>
</organism>
<keyword evidence="1 6" id="KW-0547">Nucleotide-binding</keyword>
<dbReference type="SUPFAM" id="SSF52540">
    <property type="entry name" value="P-loop containing nucleoside triphosphate hydrolases"/>
    <property type="match status" value="1"/>
</dbReference>
<name>C1D1V7_DEIDV</name>
<dbReference type="GO" id="GO:0016787">
    <property type="term" value="F:hydrolase activity"/>
    <property type="evidence" value="ECO:0007669"/>
    <property type="project" value="UniProtKB-KW"/>
</dbReference>
<dbReference type="SMART" id="SM00490">
    <property type="entry name" value="HELICc"/>
    <property type="match status" value="1"/>
</dbReference>
<dbReference type="HOGENOM" id="CLU_003041_1_3_0"/>
<keyword evidence="2 6" id="KW-0378">Hydrolase</keyword>
<dbReference type="Pfam" id="PF00271">
    <property type="entry name" value="Helicase_C"/>
    <property type="match status" value="1"/>
</dbReference>
<sequence length="469" mass="51661">MHMSPFNVLPLKAAFLANLDTLGYREMTTIQQRSLPHVLKGRDLLAQAETGSGKTVAFGIGILHRLDPARLKVQGLVLCPTRELADQVANELRRLARGEGNIKVLTLTGGVPLRHQVTSLEHGVHIVVGTPGRIRDHLARGSINLEDVHTLVLDEADRMTDMGFYDEMASIVCACPRTRQTLLFSATYPDNIKQTTAEFLNDPVEVVVDAQHTATQIKQLFYEIGFDERDAAIGRLLNHFKPLSTLVFCNTRVHCRELAEELQAQGFSALGLHGDLEQRERDEILVLFSNRSCSVLVATDVAARGLDISRLDAVMNADVSRDTEVHVHRVGRTGRAGEAGLALTLCSPNEKKWVSLIEDYQKTTVQWANLDDLDSETAETSPAPMVTLWIMGGKKDKLRPGDVLGALTGDAGLLREQVGKITVSEFMTYVAIDRIVADQAFQRLTRGGAPGRNVGAFKGRSFKMRLIKV</sequence>
<proteinExistence type="inferred from homology"/>
<protein>
    <submittedName>
        <fullName evidence="9">Putative ATP-independent RNA helicase</fullName>
    </submittedName>
</protein>
<dbReference type="KEGG" id="ddr:Deide_1p00070"/>
<dbReference type="InterPro" id="IPR011545">
    <property type="entry name" value="DEAD/DEAH_box_helicase_dom"/>
</dbReference>
<dbReference type="AlphaFoldDB" id="C1D1V7"/>
<dbReference type="Proteomes" id="UP000002208">
    <property type="component" value="Plasmid 1"/>
</dbReference>
<gene>
    <name evidence="9" type="ordered locus">Deide_1p00070</name>
</gene>
<dbReference type="GO" id="GO:0005524">
    <property type="term" value="F:ATP binding"/>
    <property type="evidence" value="ECO:0007669"/>
    <property type="project" value="UniProtKB-KW"/>
</dbReference>
<dbReference type="CDD" id="cd18787">
    <property type="entry name" value="SF2_C_DEAD"/>
    <property type="match status" value="1"/>
</dbReference>
<evidence type="ECO:0000259" key="8">
    <source>
        <dbReference type="PROSITE" id="PS51194"/>
    </source>
</evidence>
<keyword evidence="4 6" id="KW-0067">ATP-binding</keyword>
<dbReference type="InterPro" id="IPR027417">
    <property type="entry name" value="P-loop_NTPase"/>
</dbReference>
<dbReference type="Gene3D" id="3.40.50.300">
    <property type="entry name" value="P-loop containing nucleotide triphosphate hydrolases"/>
    <property type="match status" value="2"/>
</dbReference>
<dbReference type="PROSITE" id="PS00039">
    <property type="entry name" value="DEAD_ATP_HELICASE"/>
    <property type="match status" value="1"/>
</dbReference>
<evidence type="ECO:0000256" key="5">
    <source>
        <dbReference type="ARBA" id="ARBA00038437"/>
    </source>
</evidence>
<dbReference type="CDD" id="cd00268">
    <property type="entry name" value="DEADc"/>
    <property type="match status" value="1"/>
</dbReference>
<keyword evidence="3 6" id="KW-0347">Helicase</keyword>
<dbReference type="PROSITE" id="PS51194">
    <property type="entry name" value="HELICASE_CTER"/>
    <property type="match status" value="1"/>
</dbReference>
<dbReference type="InterPro" id="IPR005580">
    <property type="entry name" value="DbpA/CsdA_RNA-bd_dom"/>
</dbReference>
<dbReference type="OrthoDB" id="9805696at2"/>
<comment type="similarity">
    <text evidence="5 6">Belongs to the DEAD box helicase family.</text>
</comment>
<geneLocation type="plasmid" evidence="10">
    <name>pDeide1</name>
</geneLocation>
<feature type="domain" description="Helicase ATP-binding" evidence="7">
    <location>
        <begin position="35"/>
        <end position="206"/>
    </location>
</feature>